<feature type="compositionally biased region" description="Pro residues" evidence="1">
    <location>
        <begin position="191"/>
        <end position="202"/>
    </location>
</feature>
<protein>
    <submittedName>
        <fullName evidence="2">Uncharacterized protein</fullName>
    </submittedName>
</protein>
<feature type="compositionally biased region" description="Low complexity" evidence="1">
    <location>
        <begin position="558"/>
        <end position="568"/>
    </location>
</feature>
<feature type="region of interest" description="Disordered" evidence="1">
    <location>
        <begin position="179"/>
        <end position="215"/>
    </location>
</feature>
<feature type="compositionally biased region" description="Gly residues" evidence="1">
    <location>
        <begin position="569"/>
        <end position="579"/>
    </location>
</feature>
<feature type="compositionally biased region" description="Low complexity" evidence="1">
    <location>
        <begin position="203"/>
        <end position="215"/>
    </location>
</feature>
<accession>A0A835Y3J2</accession>
<feature type="compositionally biased region" description="Low complexity" evidence="1">
    <location>
        <begin position="345"/>
        <end position="366"/>
    </location>
</feature>
<feature type="region of interest" description="Disordered" evidence="1">
    <location>
        <begin position="558"/>
        <end position="581"/>
    </location>
</feature>
<evidence type="ECO:0000256" key="1">
    <source>
        <dbReference type="SAM" id="MobiDB-lite"/>
    </source>
</evidence>
<gene>
    <name evidence="2" type="ORF">HYH03_006573</name>
</gene>
<feature type="region of interest" description="Disordered" evidence="1">
    <location>
        <begin position="882"/>
        <end position="965"/>
    </location>
</feature>
<feature type="compositionally biased region" description="Low complexity" evidence="1">
    <location>
        <begin position="649"/>
        <end position="680"/>
    </location>
</feature>
<feature type="region of interest" description="Disordered" evidence="1">
    <location>
        <begin position="600"/>
        <end position="699"/>
    </location>
</feature>
<proteinExistence type="predicted"/>
<evidence type="ECO:0000313" key="3">
    <source>
        <dbReference type="Proteomes" id="UP000612055"/>
    </source>
</evidence>
<comment type="caution">
    <text evidence="2">The sequence shown here is derived from an EMBL/GenBank/DDBJ whole genome shotgun (WGS) entry which is preliminary data.</text>
</comment>
<dbReference type="EMBL" id="JAEHOE010000025">
    <property type="protein sequence ID" value="KAG2495301.1"/>
    <property type="molecule type" value="Genomic_DNA"/>
</dbReference>
<dbReference type="Proteomes" id="UP000612055">
    <property type="component" value="Unassembled WGS sequence"/>
</dbReference>
<reference evidence="2" key="1">
    <citation type="journal article" date="2020" name="bioRxiv">
        <title>Comparative genomics of Chlamydomonas.</title>
        <authorList>
            <person name="Craig R.J."/>
            <person name="Hasan A.R."/>
            <person name="Ness R.W."/>
            <person name="Keightley P.D."/>
        </authorList>
    </citation>
    <scope>NUCLEOTIDE SEQUENCE</scope>
    <source>
        <strain evidence="2">CCAP 11/70</strain>
    </source>
</reference>
<organism evidence="2 3">
    <name type="scientific">Edaphochlamys debaryana</name>
    <dbReference type="NCBI Taxonomy" id="47281"/>
    <lineage>
        <taxon>Eukaryota</taxon>
        <taxon>Viridiplantae</taxon>
        <taxon>Chlorophyta</taxon>
        <taxon>core chlorophytes</taxon>
        <taxon>Chlorophyceae</taxon>
        <taxon>CS clade</taxon>
        <taxon>Chlamydomonadales</taxon>
        <taxon>Chlamydomonadales incertae sedis</taxon>
        <taxon>Edaphochlamys</taxon>
    </lineage>
</organism>
<feature type="region of interest" description="Disordered" evidence="1">
    <location>
        <begin position="823"/>
        <end position="847"/>
    </location>
</feature>
<keyword evidence="3" id="KW-1185">Reference proteome</keyword>
<sequence>MGSTCVRLDAEALRYGVVSLPPDAITQLLGPGFTQAGLPLRGVPLRLAPVERGQPPLGAWLRLKLGGAGGGGGPWQLEGLSAWLQRSGAAPGHALALAAEEEYSPGARGGAAGEGAAEPARRVAAVWVELLRSSSSSAAVAPKPAANEANAAEDVSDWTLTAAGTVARVSRRHLLILRKARGAPAEDRPARPGPPPAPPSPATPHAVAADGSAAAANGTARPAAGAYKKPVQPAATGGAAAYPLTTIGLGLIASAASALHAFPAQVQAAWDTSESQVVRLYGRMLDGSVVPYDGVRLMALGPHSSSLGFSGHGALLSAAGGGAERVGATAFRLAVLEDGRAVVEAAPPGAPPRSASRAAAVTSTPRVGASPGAASVGMQGRLALGPPPSSGLPLLLAALADAAGQQANGEMVPAASCLASGRMGIVGAGRPETALLAIADILGLAPGPGQLLSPAGAALAAQLGREAAVTLHLQRQQQQQEQYRQHHTAGDRGAARQQGGSVLLKASATGSSGAGGLAGRKRDHAALATTREAEAAPGAYWPGGTGGGAAVGLAAGSRGASHADSAGGVRRGAPGGGPGRAAACTPGRMAAAMTVVAARRGGQPGQRPRPEALQPVPEEVSDDSTIVIDDSSADEDSGEEVVQSGGGRAAAPLPSSAAGAAGRPRASPGGPSAGSVRGSAPTGGAQARGPHGQALAGGSGAAVHTPAAVGARERVVASYVLKAKDHCLTSTLPALQHAFPAELRAARETGSNQSVQLYGRAPGGPLRLHHEVELTARGPRRCIVGFKGHGALLIGVAGGPPNPRVMTTFRLTVLEDGRAVVERDEAKDGTEQLPAARPKGPTSDLVSTALPADGAAAAAAGPPVPVLRPSGRALMLGAQAAATGMRGTARRPPPAPGLEVEGSAGGGHRPPAVRVNPSSPPGTAPARQGQGAGGAQPSELAAPGSLHPGDAGLQTPAPDPAAAWPGLPAASITHLHGYVRPGRGLPPLRPGELRLCGLTFHPAVASFVRAAHAQCDSLERSQQGPLLLHGQDSHHAAAAAPAAALQLSILGVDAGSGGAGAEAFLAHGLDRGTLCASLACLLWLAGQGGGEGGGGGGGGAAKGSLPEGTVARTGLAARRDPGGGEVWLEATEPIGRGAAVCVVGGYVMRRGAAEVRVAAGPGVLPARSGGAGGGIGAGPRRRWWRPWLSGGSLVLSQLGYGGVGALVADPLTACIAAADRAQGGTPPGPASQPNCAVLAVCARGVLLPVLVALRDIGPGERLLRGFGAGWCGELAAAWEGCEGGGAARDEASRQGPGVQEGNREVLP</sequence>
<evidence type="ECO:0000313" key="2">
    <source>
        <dbReference type="EMBL" id="KAG2495301.1"/>
    </source>
</evidence>
<feature type="region of interest" description="Disordered" evidence="1">
    <location>
        <begin position="474"/>
        <end position="499"/>
    </location>
</feature>
<feature type="region of interest" description="Disordered" evidence="1">
    <location>
        <begin position="1285"/>
        <end position="1307"/>
    </location>
</feature>
<feature type="region of interest" description="Disordered" evidence="1">
    <location>
        <begin position="345"/>
        <end position="372"/>
    </location>
</feature>
<name>A0A835Y3J2_9CHLO</name>